<dbReference type="EMBL" id="OZ034817">
    <property type="protein sequence ID" value="CAL1384123.1"/>
    <property type="molecule type" value="Genomic_DNA"/>
</dbReference>
<accession>A0AAV2EDW3</accession>
<evidence type="ECO:0000313" key="1">
    <source>
        <dbReference type="EMBL" id="CAL1384123.1"/>
    </source>
</evidence>
<keyword evidence="2" id="KW-1185">Reference proteome</keyword>
<name>A0AAV2EDW3_9ROSI</name>
<evidence type="ECO:0000313" key="2">
    <source>
        <dbReference type="Proteomes" id="UP001497516"/>
    </source>
</evidence>
<reference evidence="1 2" key="1">
    <citation type="submission" date="2024-04" db="EMBL/GenBank/DDBJ databases">
        <authorList>
            <person name="Fracassetti M."/>
        </authorList>
    </citation>
    <scope>NUCLEOTIDE SEQUENCE [LARGE SCALE GENOMIC DNA]</scope>
</reference>
<gene>
    <name evidence="1" type="ORF">LTRI10_LOCUS25356</name>
</gene>
<dbReference type="Proteomes" id="UP001497516">
    <property type="component" value="Chromosome 4"/>
</dbReference>
<proteinExistence type="predicted"/>
<dbReference type="AlphaFoldDB" id="A0AAV2EDW3"/>
<protein>
    <submittedName>
        <fullName evidence="1">Uncharacterized protein</fullName>
    </submittedName>
</protein>
<organism evidence="1 2">
    <name type="scientific">Linum trigynum</name>
    <dbReference type="NCBI Taxonomy" id="586398"/>
    <lineage>
        <taxon>Eukaryota</taxon>
        <taxon>Viridiplantae</taxon>
        <taxon>Streptophyta</taxon>
        <taxon>Embryophyta</taxon>
        <taxon>Tracheophyta</taxon>
        <taxon>Spermatophyta</taxon>
        <taxon>Magnoliopsida</taxon>
        <taxon>eudicotyledons</taxon>
        <taxon>Gunneridae</taxon>
        <taxon>Pentapetalae</taxon>
        <taxon>rosids</taxon>
        <taxon>fabids</taxon>
        <taxon>Malpighiales</taxon>
        <taxon>Linaceae</taxon>
        <taxon>Linum</taxon>
    </lineage>
</organism>
<sequence>MERNLVLDSFTTAAVRLKVRRLIPPSPPLHRSPWKFVTQFPHRRRCTVYPGISSSIAERRRGGRRKGPVAAAVLLGPPVDAPLLLLGSLRSSQIQED</sequence>